<proteinExistence type="predicted"/>
<dbReference type="AlphaFoldDB" id="A0A2A3YK91"/>
<reference evidence="3 4" key="1">
    <citation type="journal article" date="2017" name="Elife">
        <title>Extensive horizontal gene transfer in cheese-associated bacteria.</title>
        <authorList>
            <person name="Bonham K.S."/>
            <person name="Wolfe B.E."/>
            <person name="Dutton R.J."/>
        </authorList>
    </citation>
    <scope>NUCLEOTIDE SEQUENCE [LARGE SCALE GENOMIC DNA]</scope>
    <source>
        <strain evidence="3 4">341_9</strain>
    </source>
</reference>
<dbReference type="EMBL" id="NRGR01000008">
    <property type="protein sequence ID" value="PCC40162.1"/>
    <property type="molecule type" value="Genomic_DNA"/>
</dbReference>
<gene>
    <name evidence="3" type="ORF">CIK66_05895</name>
</gene>
<evidence type="ECO:0000256" key="2">
    <source>
        <dbReference type="SAM" id="Phobius"/>
    </source>
</evidence>
<keyword evidence="4" id="KW-1185">Reference proteome</keyword>
<feature type="transmembrane region" description="Helical" evidence="2">
    <location>
        <begin position="75"/>
        <end position="97"/>
    </location>
</feature>
<keyword evidence="2" id="KW-0812">Transmembrane</keyword>
<keyword evidence="2" id="KW-0472">Membrane</keyword>
<evidence type="ECO:0000313" key="3">
    <source>
        <dbReference type="EMBL" id="PCC40162.1"/>
    </source>
</evidence>
<dbReference type="Proteomes" id="UP000218598">
    <property type="component" value="Unassembled WGS sequence"/>
</dbReference>
<evidence type="ECO:0000313" key="4">
    <source>
        <dbReference type="Proteomes" id="UP000218598"/>
    </source>
</evidence>
<name>A0A2A3YK91_9MICO</name>
<feature type="compositionally biased region" description="Low complexity" evidence="1">
    <location>
        <begin position="40"/>
        <end position="51"/>
    </location>
</feature>
<protein>
    <submittedName>
        <fullName evidence="3">Uncharacterized protein</fullName>
    </submittedName>
</protein>
<dbReference type="RefSeq" id="WP_096163947.1">
    <property type="nucleotide sequence ID" value="NZ_BAAAIQ010000005.1"/>
</dbReference>
<sequence length="140" mass="14680">MNDDDIRNDDPADPENQAGGEQAGVTPEATQEAPADEQSQDTAADEAAQKTAAEERSAVAGSTSIYVRRRRTPALGFWVTLAIAVPAVVALLISPLFDFVDATGVLNFMLTSAVFIGVPLAAIAAAIDAFRHRSSGPRGR</sequence>
<evidence type="ECO:0000256" key="1">
    <source>
        <dbReference type="SAM" id="MobiDB-lite"/>
    </source>
</evidence>
<dbReference type="GeneID" id="95326577"/>
<comment type="caution">
    <text evidence="3">The sequence shown here is derived from an EMBL/GenBank/DDBJ whole genome shotgun (WGS) entry which is preliminary data.</text>
</comment>
<feature type="region of interest" description="Disordered" evidence="1">
    <location>
        <begin position="1"/>
        <end position="62"/>
    </location>
</feature>
<feature type="transmembrane region" description="Helical" evidence="2">
    <location>
        <begin position="109"/>
        <end position="130"/>
    </location>
</feature>
<feature type="compositionally biased region" description="Basic and acidic residues" evidence="1">
    <location>
        <begin position="1"/>
        <end position="10"/>
    </location>
</feature>
<accession>A0A2A3YK91</accession>
<organism evidence="3 4">
    <name type="scientific">Brachybacterium alimentarium</name>
    <dbReference type="NCBI Taxonomy" id="47845"/>
    <lineage>
        <taxon>Bacteria</taxon>
        <taxon>Bacillati</taxon>
        <taxon>Actinomycetota</taxon>
        <taxon>Actinomycetes</taxon>
        <taxon>Micrococcales</taxon>
        <taxon>Dermabacteraceae</taxon>
        <taxon>Brachybacterium</taxon>
    </lineage>
</organism>
<keyword evidence="2" id="KW-1133">Transmembrane helix</keyword>